<dbReference type="AlphaFoldDB" id="A0A1X6ZAU7"/>
<evidence type="ECO:0000256" key="1">
    <source>
        <dbReference type="SAM" id="Phobius"/>
    </source>
</evidence>
<keyword evidence="1" id="KW-1133">Transmembrane helix</keyword>
<protein>
    <submittedName>
        <fullName evidence="2">Uncharacterized protein</fullName>
    </submittedName>
</protein>
<feature type="transmembrane region" description="Helical" evidence="1">
    <location>
        <begin position="7"/>
        <end position="34"/>
    </location>
</feature>
<evidence type="ECO:0000313" key="3">
    <source>
        <dbReference type="Proteomes" id="UP000193963"/>
    </source>
</evidence>
<dbReference type="Proteomes" id="UP000193963">
    <property type="component" value="Unassembled WGS sequence"/>
</dbReference>
<organism evidence="2 3">
    <name type="scientific">Pseudooceanicola marinus</name>
    <dbReference type="NCBI Taxonomy" id="396013"/>
    <lineage>
        <taxon>Bacteria</taxon>
        <taxon>Pseudomonadati</taxon>
        <taxon>Pseudomonadota</taxon>
        <taxon>Alphaproteobacteria</taxon>
        <taxon>Rhodobacterales</taxon>
        <taxon>Paracoccaceae</taxon>
        <taxon>Pseudooceanicola</taxon>
    </lineage>
</organism>
<accession>A0A1X6ZAU7</accession>
<keyword evidence="1" id="KW-0472">Membrane</keyword>
<gene>
    <name evidence="2" type="ORF">PSM7751_02117</name>
</gene>
<evidence type="ECO:0000313" key="2">
    <source>
        <dbReference type="EMBL" id="SLN45903.1"/>
    </source>
</evidence>
<dbReference type="EMBL" id="FWFN01000004">
    <property type="protein sequence ID" value="SLN45903.1"/>
    <property type="molecule type" value="Genomic_DNA"/>
</dbReference>
<proteinExistence type="predicted"/>
<keyword evidence="3" id="KW-1185">Reference proteome</keyword>
<reference evidence="2 3" key="1">
    <citation type="submission" date="2017-03" db="EMBL/GenBank/DDBJ databases">
        <authorList>
            <person name="Afonso C.L."/>
            <person name="Miller P.J."/>
            <person name="Scott M.A."/>
            <person name="Spackman E."/>
            <person name="Goraichik I."/>
            <person name="Dimitrov K.M."/>
            <person name="Suarez D.L."/>
            <person name="Swayne D.E."/>
        </authorList>
    </citation>
    <scope>NUCLEOTIDE SEQUENCE [LARGE SCALE GENOMIC DNA]</scope>
    <source>
        <strain evidence="2 3">CECT 7751</strain>
    </source>
</reference>
<name>A0A1X6ZAU7_9RHOB</name>
<keyword evidence="1" id="KW-0812">Transmembrane</keyword>
<sequence length="65" mass="6812">MQIARGAVVMVPVMMVRMVVGMPVVMRVCMAMIVPMPMPMIVGMTGDAGVATTANSAHIRAPPCP</sequence>